<dbReference type="AlphaFoldDB" id="A0A453Q061"/>
<dbReference type="Proteomes" id="UP000015105">
    <property type="component" value="Chromosome 6D"/>
</dbReference>
<keyword evidence="1" id="KW-0732">Signal</keyword>
<keyword evidence="3" id="KW-1185">Reference proteome</keyword>
<reference evidence="2" key="4">
    <citation type="submission" date="2019-03" db="UniProtKB">
        <authorList>
            <consortium name="EnsemblPlants"/>
        </authorList>
    </citation>
    <scope>IDENTIFICATION</scope>
</reference>
<reference evidence="2" key="5">
    <citation type="journal article" date="2021" name="G3 (Bethesda)">
        <title>Aegilops tauschii genome assembly Aet v5.0 features greater sequence contiguity and improved annotation.</title>
        <authorList>
            <person name="Wang L."/>
            <person name="Zhu T."/>
            <person name="Rodriguez J.C."/>
            <person name="Deal K.R."/>
            <person name="Dubcovsky J."/>
            <person name="McGuire P.E."/>
            <person name="Lux T."/>
            <person name="Spannagl M."/>
            <person name="Mayer K.F.X."/>
            <person name="Baldrich P."/>
            <person name="Meyers B.C."/>
            <person name="Huo N."/>
            <person name="Gu Y.Q."/>
            <person name="Zhou H."/>
            <person name="Devos K.M."/>
            <person name="Bennetzen J.L."/>
            <person name="Unver T."/>
            <person name="Budak H."/>
            <person name="Gulick P.J."/>
            <person name="Galiba G."/>
            <person name="Kalapos B."/>
            <person name="Nelson D.R."/>
            <person name="Li P."/>
            <person name="You F.M."/>
            <person name="Luo M.C."/>
            <person name="Dvorak J."/>
        </authorList>
    </citation>
    <scope>NUCLEOTIDE SEQUENCE [LARGE SCALE GENOMIC DNA]</scope>
    <source>
        <strain evidence="2">cv. AL8/78</strain>
    </source>
</reference>
<name>A0A453Q061_AEGTS</name>
<reference evidence="3" key="1">
    <citation type="journal article" date="2014" name="Science">
        <title>Ancient hybridizations among the ancestral genomes of bread wheat.</title>
        <authorList>
            <consortium name="International Wheat Genome Sequencing Consortium,"/>
            <person name="Marcussen T."/>
            <person name="Sandve S.R."/>
            <person name="Heier L."/>
            <person name="Spannagl M."/>
            <person name="Pfeifer M."/>
            <person name="Jakobsen K.S."/>
            <person name="Wulff B.B."/>
            <person name="Steuernagel B."/>
            <person name="Mayer K.F."/>
            <person name="Olsen O.A."/>
        </authorList>
    </citation>
    <scope>NUCLEOTIDE SEQUENCE [LARGE SCALE GENOMIC DNA]</scope>
    <source>
        <strain evidence="3">cv. AL8/78</strain>
    </source>
</reference>
<evidence type="ECO:0008006" key="4">
    <source>
        <dbReference type="Google" id="ProtNLM"/>
    </source>
</evidence>
<dbReference type="EnsemblPlants" id="AET6Gv20933000.1">
    <property type="protein sequence ID" value="AET6Gv20933000.1"/>
    <property type="gene ID" value="AET6Gv20933000"/>
</dbReference>
<reference evidence="3" key="2">
    <citation type="journal article" date="2017" name="Nat. Plants">
        <title>The Aegilops tauschii genome reveals multiple impacts of transposons.</title>
        <authorList>
            <person name="Zhao G."/>
            <person name="Zou C."/>
            <person name="Li K."/>
            <person name="Wang K."/>
            <person name="Li T."/>
            <person name="Gao L."/>
            <person name="Zhang X."/>
            <person name="Wang H."/>
            <person name="Yang Z."/>
            <person name="Liu X."/>
            <person name="Jiang W."/>
            <person name="Mao L."/>
            <person name="Kong X."/>
            <person name="Jiao Y."/>
            <person name="Jia J."/>
        </authorList>
    </citation>
    <scope>NUCLEOTIDE SEQUENCE [LARGE SCALE GENOMIC DNA]</scope>
    <source>
        <strain evidence="3">cv. AL8/78</strain>
    </source>
</reference>
<organism evidence="2 3">
    <name type="scientific">Aegilops tauschii subsp. strangulata</name>
    <name type="common">Goatgrass</name>
    <dbReference type="NCBI Taxonomy" id="200361"/>
    <lineage>
        <taxon>Eukaryota</taxon>
        <taxon>Viridiplantae</taxon>
        <taxon>Streptophyta</taxon>
        <taxon>Embryophyta</taxon>
        <taxon>Tracheophyta</taxon>
        <taxon>Spermatophyta</taxon>
        <taxon>Magnoliopsida</taxon>
        <taxon>Liliopsida</taxon>
        <taxon>Poales</taxon>
        <taxon>Poaceae</taxon>
        <taxon>BOP clade</taxon>
        <taxon>Pooideae</taxon>
        <taxon>Triticodae</taxon>
        <taxon>Triticeae</taxon>
        <taxon>Triticinae</taxon>
        <taxon>Aegilops</taxon>
    </lineage>
</organism>
<protein>
    <recommendedName>
        <fullName evidence="4">Knottin scorpion toxin-like domain-containing protein</fullName>
    </recommendedName>
</protein>
<dbReference type="Gramene" id="AET6Gv20933000.1">
    <property type="protein sequence ID" value="AET6Gv20933000.1"/>
    <property type="gene ID" value="AET6Gv20933000"/>
</dbReference>
<proteinExistence type="predicted"/>
<evidence type="ECO:0000313" key="2">
    <source>
        <dbReference type="EnsemblPlants" id="AET6Gv20933000.1"/>
    </source>
</evidence>
<evidence type="ECO:0000313" key="3">
    <source>
        <dbReference type="Proteomes" id="UP000015105"/>
    </source>
</evidence>
<reference evidence="2" key="3">
    <citation type="journal article" date="2017" name="Nature">
        <title>Genome sequence of the progenitor of the wheat D genome Aegilops tauschii.</title>
        <authorList>
            <person name="Luo M.C."/>
            <person name="Gu Y.Q."/>
            <person name="Puiu D."/>
            <person name="Wang H."/>
            <person name="Twardziok S.O."/>
            <person name="Deal K.R."/>
            <person name="Huo N."/>
            <person name="Zhu T."/>
            <person name="Wang L."/>
            <person name="Wang Y."/>
            <person name="McGuire P.E."/>
            <person name="Liu S."/>
            <person name="Long H."/>
            <person name="Ramasamy R.K."/>
            <person name="Rodriguez J.C."/>
            <person name="Van S.L."/>
            <person name="Yuan L."/>
            <person name="Wang Z."/>
            <person name="Xia Z."/>
            <person name="Xiao L."/>
            <person name="Anderson O.D."/>
            <person name="Ouyang S."/>
            <person name="Liang Y."/>
            <person name="Zimin A.V."/>
            <person name="Pertea G."/>
            <person name="Qi P."/>
            <person name="Bennetzen J.L."/>
            <person name="Dai X."/>
            <person name="Dawson M.W."/>
            <person name="Muller H.G."/>
            <person name="Kugler K."/>
            <person name="Rivarola-Duarte L."/>
            <person name="Spannagl M."/>
            <person name="Mayer K.F.X."/>
            <person name="Lu F.H."/>
            <person name="Bevan M.W."/>
            <person name="Leroy P."/>
            <person name="Li P."/>
            <person name="You F.M."/>
            <person name="Sun Q."/>
            <person name="Liu Z."/>
            <person name="Lyons E."/>
            <person name="Wicker T."/>
            <person name="Salzberg S.L."/>
            <person name="Devos K.M."/>
            <person name="Dvorak J."/>
        </authorList>
    </citation>
    <scope>NUCLEOTIDE SEQUENCE [LARGE SCALE GENOMIC DNA]</scope>
    <source>
        <strain evidence="2">cv. AL8/78</strain>
    </source>
</reference>
<feature type="chain" id="PRO_5019353570" description="Knottin scorpion toxin-like domain-containing protein" evidence="1">
    <location>
        <begin position="42"/>
        <end position="109"/>
    </location>
</feature>
<sequence>YHTKINNSLLQHKRPVEMRNTHVLLMSVVLLVLASDVVVEASRYSSIKEFVCVEKIFPPRTCDTHACEESCYKRTRQYKSGECVAQGCKCKLCIYQPPAIHNNEQMGSN</sequence>
<feature type="signal peptide" evidence="1">
    <location>
        <begin position="1"/>
        <end position="41"/>
    </location>
</feature>
<accession>A0A453Q061</accession>
<evidence type="ECO:0000256" key="1">
    <source>
        <dbReference type="SAM" id="SignalP"/>
    </source>
</evidence>